<keyword evidence="2" id="KW-1185">Reference proteome</keyword>
<reference evidence="1" key="1">
    <citation type="submission" date="2021-02" db="EMBL/GenBank/DDBJ databases">
        <authorList>
            <consortium name="DOE Joint Genome Institute"/>
            <person name="Ahrendt S."/>
            <person name="Looney B.P."/>
            <person name="Miyauchi S."/>
            <person name="Morin E."/>
            <person name="Drula E."/>
            <person name="Courty P.E."/>
            <person name="Chicoki N."/>
            <person name="Fauchery L."/>
            <person name="Kohler A."/>
            <person name="Kuo A."/>
            <person name="Labutti K."/>
            <person name="Pangilinan J."/>
            <person name="Lipzen A."/>
            <person name="Riley R."/>
            <person name="Andreopoulos W."/>
            <person name="He G."/>
            <person name="Johnson J."/>
            <person name="Barry K.W."/>
            <person name="Grigoriev I.V."/>
            <person name="Nagy L."/>
            <person name="Hibbett D."/>
            <person name="Henrissat B."/>
            <person name="Matheny P.B."/>
            <person name="Labbe J."/>
            <person name="Martin F."/>
        </authorList>
    </citation>
    <scope>NUCLEOTIDE SEQUENCE</scope>
    <source>
        <strain evidence="1">FP105234-sp</strain>
    </source>
</reference>
<sequence length="436" mass="48184">MAYAVARKFLTTTARQAKQVLTADNLLQGAHVVDGFITKPGALLKDGRYKIVRKLGRERFFNAFLVEDTKAPKCDYYTRAMKYFSANIISIDSSFSFSRAICEIDISNALTNPAKANFNPYLSPLHDHFAQRDAHGVHYCFLSEPLGLNADAYRATSPSGRLPVHDVIPIIVPVAEALISLHGLDIIHGDISAVNVNFSDMGDEEIEKTIAMEPPNGSETFDFQSDVAFPGTPPRPWDGSPLDEEPLRANEPKPSGDIGSFALRAPENLIRAECGKPIDIWAVGCLTYELLTGKDLFQPPTAMDLPPDESMLLMQYALTGETLDKKLIEQSRVKDRYFDGDGNLIKAKANPYPSQTIKSLLEQNTHSELTAKEIDAASQFIGDCLRLNPGDRKTALQVAMHDWLLTGWSVEPDEVQLSDDPPPPPPKPSYVTIDWP</sequence>
<evidence type="ECO:0000313" key="1">
    <source>
        <dbReference type="EMBL" id="KAI0038683.1"/>
    </source>
</evidence>
<proteinExistence type="predicted"/>
<evidence type="ECO:0000313" key="2">
    <source>
        <dbReference type="Proteomes" id="UP000814033"/>
    </source>
</evidence>
<protein>
    <submittedName>
        <fullName evidence="1">Kinase-like protein</fullName>
    </submittedName>
</protein>
<gene>
    <name evidence="1" type="ORF">FA95DRAFT_1600047</name>
</gene>
<dbReference type="Proteomes" id="UP000814033">
    <property type="component" value="Unassembled WGS sequence"/>
</dbReference>
<reference evidence="1" key="2">
    <citation type="journal article" date="2022" name="New Phytol.">
        <title>Evolutionary transition to the ectomycorrhizal habit in the genomes of a hyperdiverse lineage of mushroom-forming fungi.</title>
        <authorList>
            <person name="Looney B."/>
            <person name="Miyauchi S."/>
            <person name="Morin E."/>
            <person name="Drula E."/>
            <person name="Courty P.E."/>
            <person name="Kohler A."/>
            <person name="Kuo A."/>
            <person name="LaButti K."/>
            <person name="Pangilinan J."/>
            <person name="Lipzen A."/>
            <person name="Riley R."/>
            <person name="Andreopoulos W."/>
            <person name="He G."/>
            <person name="Johnson J."/>
            <person name="Nolan M."/>
            <person name="Tritt A."/>
            <person name="Barry K.W."/>
            <person name="Grigoriev I.V."/>
            <person name="Nagy L.G."/>
            <person name="Hibbett D."/>
            <person name="Henrissat B."/>
            <person name="Matheny P.B."/>
            <person name="Labbe J."/>
            <person name="Martin F.M."/>
        </authorList>
    </citation>
    <scope>NUCLEOTIDE SEQUENCE</scope>
    <source>
        <strain evidence="1">FP105234-sp</strain>
    </source>
</reference>
<accession>A0ACB8R3S5</accession>
<organism evidence="1 2">
    <name type="scientific">Auriscalpium vulgare</name>
    <dbReference type="NCBI Taxonomy" id="40419"/>
    <lineage>
        <taxon>Eukaryota</taxon>
        <taxon>Fungi</taxon>
        <taxon>Dikarya</taxon>
        <taxon>Basidiomycota</taxon>
        <taxon>Agaricomycotina</taxon>
        <taxon>Agaricomycetes</taxon>
        <taxon>Russulales</taxon>
        <taxon>Auriscalpiaceae</taxon>
        <taxon>Auriscalpium</taxon>
    </lineage>
</organism>
<dbReference type="EMBL" id="MU276438">
    <property type="protein sequence ID" value="KAI0038683.1"/>
    <property type="molecule type" value="Genomic_DNA"/>
</dbReference>
<name>A0ACB8R3S5_9AGAM</name>
<comment type="caution">
    <text evidence="1">The sequence shown here is derived from an EMBL/GenBank/DDBJ whole genome shotgun (WGS) entry which is preliminary data.</text>
</comment>